<dbReference type="PROSITE" id="PS00697">
    <property type="entry name" value="DNA_LIGASE_A1"/>
    <property type="match status" value="1"/>
</dbReference>
<dbReference type="InterPro" id="IPR012340">
    <property type="entry name" value="NA-bd_OB-fold"/>
</dbReference>
<dbReference type="SUPFAM" id="SSF50249">
    <property type="entry name" value="Nucleic acid-binding proteins"/>
    <property type="match status" value="1"/>
</dbReference>
<proteinExistence type="inferred from homology"/>
<name>A0A0J1IPQ0_NIACI</name>
<dbReference type="InterPro" id="IPR012309">
    <property type="entry name" value="DNA_ligase_ATP-dep_C"/>
</dbReference>
<dbReference type="PATRIC" id="fig|1397.4.peg.1925"/>
<dbReference type="InterPro" id="IPR012310">
    <property type="entry name" value="DNA_ligase_ATP-dep_cent"/>
</dbReference>
<evidence type="ECO:0000256" key="2">
    <source>
        <dbReference type="ARBA" id="ARBA00012727"/>
    </source>
</evidence>
<dbReference type="InterPro" id="IPR050191">
    <property type="entry name" value="ATP-dep_DNA_ligase"/>
</dbReference>
<evidence type="ECO:0000256" key="4">
    <source>
        <dbReference type="ARBA" id="ARBA00034003"/>
    </source>
</evidence>
<dbReference type="Pfam" id="PF01068">
    <property type="entry name" value="DNA_ligase_A_M"/>
    <property type="match status" value="1"/>
</dbReference>
<dbReference type="PROSITE" id="PS50160">
    <property type="entry name" value="DNA_LIGASE_A3"/>
    <property type="match status" value="1"/>
</dbReference>
<dbReference type="Pfam" id="PF04679">
    <property type="entry name" value="DNA_ligase_A_C"/>
    <property type="match status" value="1"/>
</dbReference>
<dbReference type="GO" id="GO:0006310">
    <property type="term" value="P:DNA recombination"/>
    <property type="evidence" value="ECO:0007669"/>
    <property type="project" value="InterPro"/>
</dbReference>
<evidence type="ECO:0000313" key="6">
    <source>
        <dbReference type="EMBL" id="KLV27929.1"/>
    </source>
</evidence>
<dbReference type="Gene3D" id="2.40.50.140">
    <property type="entry name" value="Nucleic acid-binding proteins"/>
    <property type="match status" value="1"/>
</dbReference>
<comment type="catalytic activity">
    <reaction evidence="4">
        <text>ATP + (deoxyribonucleotide)n-3'-hydroxyl + 5'-phospho-(deoxyribonucleotide)m = (deoxyribonucleotide)n+m + AMP + diphosphate.</text>
        <dbReference type="EC" id="6.5.1.1"/>
    </reaction>
</comment>
<dbReference type="GO" id="GO:0006281">
    <property type="term" value="P:DNA repair"/>
    <property type="evidence" value="ECO:0007669"/>
    <property type="project" value="InterPro"/>
</dbReference>
<dbReference type="CDD" id="cd07906">
    <property type="entry name" value="Adenylation_DNA_ligase_LigD_LigC"/>
    <property type="match status" value="1"/>
</dbReference>
<organism evidence="6 7">
    <name type="scientific">Niallia circulans</name>
    <name type="common">Bacillus circulans</name>
    <dbReference type="NCBI Taxonomy" id="1397"/>
    <lineage>
        <taxon>Bacteria</taxon>
        <taxon>Bacillati</taxon>
        <taxon>Bacillota</taxon>
        <taxon>Bacilli</taxon>
        <taxon>Bacillales</taxon>
        <taxon>Bacillaceae</taxon>
        <taxon>Niallia</taxon>
    </lineage>
</organism>
<dbReference type="PANTHER" id="PTHR45674">
    <property type="entry name" value="DNA LIGASE 1/3 FAMILY MEMBER"/>
    <property type="match status" value="1"/>
</dbReference>
<keyword evidence="3 6" id="KW-0436">Ligase</keyword>
<dbReference type="RefSeq" id="WP_047940484.1">
    <property type="nucleotide sequence ID" value="NZ_CP053989.1"/>
</dbReference>
<dbReference type="PANTHER" id="PTHR45674:SF4">
    <property type="entry name" value="DNA LIGASE 1"/>
    <property type="match status" value="1"/>
</dbReference>
<evidence type="ECO:0000256" key="3">
    <source>
        <dbReference type="ARBA" id="ARBA00022598"/>
    </source>
</evidence>
<dbReference type="CDD" id="cd07971">
    <property type="entry name" value="OBF_DNA_ligase_LigD"/>
    <property type="match status" value="1"/>
</dbReference>
<dbReference type="GO" id="GO:0005524">
    <property type="term" value="F:ATP binding"/>
    <property type="evidence" value="ECO:0007669"/>
    <property type="project" value="InterPro"/>
</dbReference>
<dbReference type="SUPFAM" id="SSF56091">
    <property type="entry name" value="DNA ligase/mRNA capping enzyme, catalytic domain"/>
    <property type="match status" value="1"/>
</dbReference>
<sequence>MKPIKPFEPLLTEAIPKGDQWIAQVKWDGTRILSYYDGEDTKLFNRKKNERTQQYPELLKTGSFVQAKNCILDGEVIALQDGKPSFYEVMRRDRVRKLERLSELQEEIPITYMIFDILFLDGQWLVDKPLLERQKILHEKVAETKDIRLVENFTDMRGLFAVCQQHQLEGIVCKDLSSSYVLGGKDARWLKRKKEQDLIAIVGGVTFKNKTVHSLHLGLFDESGKLVYIGSAGSGKLTANDWAAVSKAIEPIIINESPFANLRKAKDGVWLRPALTVKISFLEWTEGRTLRHPVIESFVTIPIEECKLV</sequence>
<dbReference type="InterPro" id="IPR016059">
    <property type="entry name" value="DNA_ligase_ATP-dep_CS"/>
</dbReference>
<evidence type="ECO:0000256" key="1">
    <source>
        <dbReference type="ARBA" id="ARBA00007572"/>
    </source>
</evidence>
<dbReference type="EMBL" id="LDPH01000002">
    <property type="protein sequence ID" value="KLV27929.1"/>
    <property type="molecule type" value="Genomic_DNA"/>
</dbReference>
<reference evidence="6 7" key="1">
    <citation type="submission" date="2015-05" db="EMBL/GenBank/DDBJ databases">
        <title>Whole genome sequence and identification of bacterial endophytes from Costus igneus.</title>
        <authorList>
            <person name="Lee Y.P."/>
            <person name="Gan H.M."/>
            <person name="Eng W."/>
            <person name="Wheatley M.S."/>
            <person name="Caraballo A."/>
            <person name="Polter S."/>
            <person name="Savka M.A."/>
            <person name="Hudson A.O."/>
        </authorList>
    </citation>
    <scope>NUCLEOTIDE SEQUENCE [LARGE SCALE GENOMIC DNA]</scope>
    <source>
        <strain evidence="6 7">RIT379</strain>
    </source>
</reference>
<evidence type="ECO:0000259" key="5">
    <source>
        <dbReference type="PROSITE" id="PS50160"/>
    </source>
</evidence>
<dbReference type="AlphaFoldDB" id="A0A0J1IPQ0"/>
<dbReference type="EC" id="6.5.1.1" evidence="2"/>
<evidence type="ECO:0000313" key="7">
    <source>
        <dbReference type="Proteomes" id="UP000036045"/>
    </source>
</evidence>
<accession>A0A0J1IPQ0</accession>
<keyword evidence="7" id="KW-1185">Reference proteome</keyword>
<dbReference type="GeneID" id="56350045"/>
<protein>
    <recommendedName>
        <fullName evidence="2">DNA ligase (ATP)</fullName>
        <ecNumber evidence="2">6.5.1.1</ecNumber>
    </recommendedName>
</protein>
<comment type="caution">
    <text evidence="6">The sequence shown here is derived from an EMBL/GenBank/DDBJ whole genome shotgun (WGS) entry which is preliminary data.</text>
</comment>
<dbReference type="Gene3D" id="3.30.470.30">
    <property type="entry name" value="DNA ligase/mRNA capping enzyme"/>
    <property type="match status" value="1"/>
</dbReference>
<dbReference type="GO" id="GO:0003910">
    <property type="term" value="F:DNA ligase (ATP) activity"/>
    <property type="evidence" value="ECO:0007669"/>
    <property type="project" value="UniProtKB-EC"/>
</dbReference>
<feature type="domain" description="ATP-dependent DNA ligase family profile" evidence="5">
    <location>
        <begin position="103"/>
        <end position="236"/>
    </location>
</feature>
<gene>
    <name evidence="6" type="ORF">ABW02_03265</name>
</gene>
<dbReference type="Proteomes" id="UP000036045">
    <property type="component" value="Unassembled WGS sequence"/>
</dbReference>
<dbReference type="OrthoDB" id="9802472at2"/>
<comment type="similarity">
    <text evidence="1">Belongs to the ATP-dependent DNA ligase family.</text>
</comment>